<dbReference type="RefSeq" id="WP_353707641.1">
    <property type="nucleotide sequence ID" value="NZ_CP159290.1"/>
</dbReference>
<dbReference type="PANTHER" id="PTHR46609">
    <property type="entry name" value="EXONUCLEASE, PHAGE-TYPE/RECB, C-TERMINAL DOMAIN-CONTAINING PROTEIN"/>
    <property type="match status" value="1"/>
</dbReference>
<dbReference type="CDD" id="cd22343">
    <property type="entry name" value="PDDEXK_lambda_exonuclease-like"/>
    <property type="match status" value="1"/>
</dbReference>
<accession>A0AAU8FXF9</accession>
<feature type="domain" description="DNA-binding phage zinc finger" evidence="2">
    <location>
        <begin position="21"/>
        <end position="80"/>
    </location>
</feature>
<dbReference type="Gene3D" id="3.90.320.10">
    <property type="match status" value="1"/>
</dbReference>
<feature type="domain" description="YqaJ viral recombinase" evidence="1">
    <location>
        <begin position="100"/>
        <end position="212"/>
    </location>
</feature>
<dbReference type="InterPro" id="IPR051703">
    <property type="entry name" value="NF-kappa-B_Signaling_Reg"/>
</dbReference>
<dbReference type="InterPro" id="IPR011335">
    <property type="entry name" value="Restrct_endonuc-II-like"/>
</dbReference>
<proteinExistence type="predicted"/>
<dbReference type="InterPro" id="IPR011604">
    <property type="entry name" value="PDDEXK-like_dom_sf"/>
</dbReference>
<keyword evidence="3" id="KW-0269">Exonuclease</keyword>
<evidence type="ECO:0000259" key="1">
    <source>
        <dbReference type="Pfam" id="PF09588"/>
    </source>
</evidence>
<name>A0AAU8FXF9_9MICO</name>
<reference evidence="3" key="1">
    <citation type="submission" date="2024-06" db="EMBL/GenBank/DDBJ databases">
        <title>Complete genome sequence of the cellulolytic actinobacterium, Cellulosimicrobium ES-005.</title>
        <authorList>
            <person name="Matthews C.T."/>
            <person name="Underwood K.D."/>
            <person name="Ghanchi K.M."/>
            <person name="Fields S.D."/>
            <person name="Gardner S.G."/>
        </authorList>
    </citation>
    <scope>NUCLEOTIDE SEQUENCE</scope>
    <source>
        <strain evidence="3">ES-005</strain>
    </source>
</reference>
<dbReference type="PANTHER" id="PTHR46609:SF6">
    <property type="entry name" value="EXONUCLEASE, PHAGE-TYPE_RECB, C-TERMINAL DOMAIN-CONTAINING PROTEIN-RELATED"/>
    <property type="match status" value="1"/>
</dbReference>
<evidence type="ECO:0000313" key="3">
    <source>
        <dbReference type="EMBL" id="XCH29343.1"/>
    </source>
</evidence>
<protein>
    <submittedName>
        <fullName evidence="3">Lambda exonuclease family protein</fullName>
    </submittedName>
</protein>
<keyword evidence="3" id="KW-0378">Hydrolase</keyword>
<sequence>MTLHVYGDLVQGSDEWLAARRGIVTASVVGQLITVGPAPATGVACPECGAGAGAPCVSRARKEPSPIKTVHGTRVAPPDAPPVIEVAHNDTARALTTYLAAERITGWSDPVFVTNDMLRGTLDEPIARDLYSEHFAPVHEVGFMVRDFVVMNEEHSEVTFAIGYSPDGLVGDDGLIEIKSRRQKKHLATILADQVPAENMAQIQAGLLVSGRRWCDYVSYCSGMPLWPKRVYPDEQWFDAITDAAAQFEQTAAHVVATYHRAVAGLPATERIDHFADLEV</sequence>
<dbReference type="Pfam" id="PF24623">
    <property type="entry name" value="Phage_zn_bind_8"/>
    <property type="match status" value="1"/>
</dbReference>
<dbReference type="Pfam" id="PF09588">
    <property type="entry name" value="YqaJ"/>
    <property type="match status" value="1"/>
</dbReference>
<dbReference type="SUPFAM" id="SSF52980">
    <property type="entry name" value="Restriction endonuclease-like"/>
    <property type="match status" value="1"/>
</dbReference>
<dbReference type="EMBL" id="CP159290">
    <property type="protein sequence ID" value="XCH29343.1"/>
    <property type="molecule type" value="Genomic_DNA"/>
</dbReference>
<dbReference type="InterPro" id="IPR019080">
    <property type="entry name" value="YqaJ_viral_recombinase"/>
</dbReference>
<dbReference type="GO" id="GO:0004527">
    <property type="term" value="F:exonuclease activity"/>
    <property type="evidence" value="ECO:0007669"/>
    <property type="project" value="UniProtKB-KW"/>
</dbReference>
<keyword evidence="3" id="KW-0540">Nuclease</keyword>
<organism evidence="3">
    <name type="scientific">Cellulosimicrobium sp. ES-005</name>
    <dbReference type="NCBI Taxonomy" id="3163031"/>
    <lineage>
        <taxon>Bacteria</taxon>
        <taxon>Bacillati</taxon>
        <taxon>Actinomycetota</taxon>
        <taxon>Actinomycetes</taxon>
        <taxon>Micrococcales</taxon>
        <taxon>Promicromonosporaceae</taxon>
        <taxon>Cellulosimicrobium</taxon>
    </lineage>
</organism>
<dbReference type="InterPro" id="IPR056911">
    <property type="entry name" value="Phage_Znf_bind_put"/>
</dbReference>
<gene>
    <name evidence="3" type="ORF">ABRQ22_17420</name>
</gene>
<evidence type="ECO:0000259" key="2">
    <source>
        <dbReference type="Pfam" id="PF24623"/>
    </source>
</evidence>
<dbReference type="AlphaFoldDB" id="A0AAU8FXF9"/>